<accession>A0A2G8SPC7</accession>
<dbReference type="AlphaFoldDB" id="A0A2G8SPC7"/>
<dbReference type="EMBL" id="AYKW01000003">
    <property type="protein sequence ID" value="PIL35573.1"/>
    <property type="molecule type" value="Genomic_DNA"/>
</dbReference>
<name>A0A2G8SPC7_9APHY</name>
<dbReference type="SUPFAM" id="SSF50494">
    <property type="entry name" value="Trypsin-like serine proteases"/>
    <property type="match status" value="1"/>
</dbReference>
<evidence type="ECO:0000313" key="3">
    <source>
        <dbReference type="Proteomes" id="UP000230002"/>
    </source>
</evidence>
<dbReference type="STRING" id="1077348.A0A2G8SPC7"/>
<feature type="region of interest" description="Disordered" evidence="1">
    <location>
        <begin position="205"/>
        <end position="246"/>
    </location>
</feature>
<evidence type="ECO:0000313" key="2">
    <source>
        <dbReference type="EMBL" id="PIL35573.1"/>
    </source>
</evidence>
<feature type="compositionally biased region" description="Low complexity" evidence="1">
    <location>
        <begin position="208"/>
        <end position="232"/>
    </location>
</feature>
<dbReference type="Proteomes" id="UP000230002">
    <property type="component" value="Unassembled WGS sequence"/>
</dbReference>
<comment type="caution">
    <text evidence="2">The sequence shown here is derived from an EMBL/GenBank/DDBJ whole genome shotgun (WGS) entry which is preliminary data.</text>
</comment>
<dbReference type="OrthoDB" id="5424209at2759"/>
<reference evidence="2 3" key="1">
    <citation type="journal article" date="2015" name="Sci. Rep.">
        <title>Chromosome-level genome map provides insights into diverse defense mechanisms in the medicinal fungus Ganoderma sinense.</title>
        <authorList>
            <person name="Zhu Y."/>
            <person name="Xu J."/>
            <person name="Sun C."/>
            <person name="Zhou S."/>
            <person name="Xu H."/>
            <person name="Nelson D.R."/>
            <person name="Qian J."/>
            <person name="Song J."/>
            <person name="Luo H."/>
            <person name="Xiang L."/>
            <person name="Li Y."/>
            <person name="Xu Z."/>
            <person name="Ji A."/>
            <person name="Wang L."/>
            <person name="Lu S."/>
            <person name="Hayward A."/>
            <person name="Sun W."/>
            <person name="Li X."/>
            <person name="Schwartz D.C."/>
            <person name="Wang Y."/>
            <person name="Chen S."/>
        </authorList>
    </citation>
    <scope>NUCLEOTIDE SEQUENCE [LARGE SCALE GENOMIC DNA]</scope>
    <source>
        <strain evidence="2 3">ZZ0214-1</strain>
    </source>
</reference>
<evidence type="ECO:0000256" key="1">
    <source>
        <dbReference type="SAM" id="MobiDB-lite"/>
    </source>
</evidence>
<gene>
    <name evidence="2" type="ORF">GSI_02301</name>
</gene>
<keyword evidence="3" id="KW-1185">Reference proteome</keyword>
<proteinExistence type="predicted"/>
<dbReference type="InterPro" id="IPR009003">
    <property type="entry name" value="Peptidase_S1_PA"/>
</dbReference>
<protein>
    <submittedName>
        <fullName evidence="2">Uncharacterized protein</fullName>
    </submittedName>
</protein>
<organism evidence="2 3">
    <name type="scientific">Ganoderma sinense ZZ0214-1</name>
    <dbReference type="NCBI Taxonomy" id="1077348"/>
    <lineage>
        <taxon>Eukaryota</taxon>
        <taxon>Fungi</taxon>
        <taxon>Dikarya</taxon>
        <taxon>Basidiomycota</taxon>
        <taxon>Agaricomycotina</taxon>
        <taxon>Agaricomycetes</taxon>
        <taxon>Polyporales</taxon>
        <taxon>Polyporaceae</taxon>
        <taxon>Ganoderma</taxon>
    </lineage>
</organism>
<sequence length="246" mass="26440">MTDANNAITVFQKLHSDVLKSWAKEEERGVIGHVTLSPPFTLNHPDGGFTEDWAVVEVLPSLISKLNFIGNAIDLGSIEVDELTAWVYPHNANPHSFEYPGDRLLRFFGTVPDEEMYKKPKDQDSVIMVFKNGNTTNLTVGRLNTIRAFTHTYFKNQPGEMSKEIVGLPRTSKSGPFSDKGDSGSVVVDGKGRVCGILTGGDGAADVSTAPSSLLSTSSSSGSASTASTPTSSPCPPIFERRLFGS</sequence>